<proteinExistence type="predicted"/>
<evidence type="ECO:0000256" key="3">
    <source>
        <dbReference type="SAM" id="SignalP"/>
    </source>
</evidence>
<dbReference type="PANTHER" id="PTHR11014">
    <property type="entry name" value="PEPTIDASE M20 FAMILY MEMBER"/>
    <property type="match status" value="1"/>
</dbReference>
<dbReference type="InterPro" id="IPR036264">
    <property type="entry name" value="Bact_exopeptidase_dim_dom"/>
</dbReference>
<gene>
    <name evidence="5" type="ORF">ACD591_18605</name>
</gene>
<protein>
    <submittedName>
        <fullName evidence="5">M20 family metallopeptidase</fullName>
    </submittedName>
</protein>
<name>A0ABV4RM46_9BACT</name>
<dbReference type="PROSITE" id="PS51257">
    <property type="entry name" value="PROKAR_LIPOPROTEIN"/>
    <property type="match status" value="1"/>
</dbReference>
<sequence>MRKTLIIIATVLGGWMFQACGQSDTRTETDTKTGSETETVTDTDTDTEADTDTDTSPQAQTKQPSTPPKNVPSVSWAKNVPAEDVIKWRRHIHQNPEVSFKEEQTSKYVEEVLKSIPNIEIIKPAKTSVIGVLKGANPGKTVAFRADMDALPMQEDTGLPYSSKVKGVAHTCGHDAHTAMLLGTAATLSKMRDQINGTVYFIFQHAEETPPGGALDIVNSGALKDVEAFFGMHVLPNFPAGHVGILPNGAASTAQDLFNLTIIGKGSHGSSPHLSIDPIVVGAAIVSAIQSIVSRNVPPGDMTVVSIGIFQAGNSANVIPAKAELAATIRTTSEDTRKLVETRIKAIVENVTKAYGATYKLDYIRAYPAIQNNPALNSHVQNSAAAVLGKEQIFKAPMMTASEDFSYYGKIAPVSFVTLGIGKGAANHNPEFTVDENALQNGVKAQVQIVLDYLNKNK</sequence>
<dbReference type="PIRSF" id="PIRSF005962">
    <property type="entry name" value="Pept_M20D_amidohydro"/>
    <property type="match status" value="1"/>
</dbReference>
<feature type="domain" description="Peptidase M20 dimerisation" evidence="4">
    <location>
        <begin position="258"/>
        <end position="354"/>
    </location>
</feature>
<evidence type="ECO:0000256" key="1">
    <source>
        <dbReference type="ARBA" id="ARBA00022801"/>
    </source>
</evidence>
<organism evidence="5 6">
    <name type="scientific">Rufibacter glacialis</name>
    <dbReference type="NCBI Taxonomy" id="1259555"/>
    <lineage>
        <taxon>Bacteria</taxon>
        <taxon>Pseudomonadati</taxon>
        <taxon>Bacteroidota</taxon>
        <taxon>Cytophagia</taxon>
        <taxon>Cytophagales</taxon>
        <taxon>Hymenobacteraceae</taxon>
        <taxon>Rufibacter</taxon>
    </lineage>
</organism>
<dbReference type="Pfam" id="PF07687">
    <property type="entry name" value="M20_dimer"/>
    <property type="match status" value="1"/>
</dbReference>
<dbReference type="Pfam" id="PF01546">
    <property type="entry name" value="Peptidase_M20"/>
    <property type="match status" value="1"/>
</dbReference>
<keyword evidence="1" id="KW-0378">Hydrolase</keyword>
<keyword evidence="3" id="KW-0732">Signal</keyword>
<dbReference type="SUPFAM" id="SSF55031">
    <property type="entry name" value="Bacterial exopeptidase dimerisation domain"/>
    <property type="match status" value="1"/>
</dbReference>
<dbReference type="NCBIfam" id="TIGR01891">
    <property type="entry name" value="amidohydrolases"/>
    <property type="match status" value="1"/>
</dbReference>
<comment type="caution">
    <text evidence="5">The sequence shown here is derived from an EMBL/GenBank/DDBJ whole genome shotgun (WGS) entry which is preliminary data.</text>
</comment>
<feature type="compositionally biased region" description="Acidic residues" evidence="2">
    <location>
        <begin position="39"/>
        <end position="53"/>
    </location>
</feature>
<accession>A0ABV4RM46</accession>
<dbReference type="InterPro" id="IPR011650">
    <property type="entry name" value="Peptidase_M20_dimer"/>
</dbReference>
<dbReference type="Gene3D" id="3.30.70.360">
    <property type="match status" value="1"/>
</dbReference>
<reference evidence="5 6" key="1">
    <citation type="submission" date="2024-08" db="EMBL/GenBank/DDBJ databases">
        <authorList>
            <person name="Wei W."/>
        </authorList>
    </citation>
    <scope>NUCLEOTIDE SEQUENCE [LARGE SCALE GENOMIC DNA]</scope>
    <source>
        <strain evidence="5 6">XU2</strain>
    </source>
</reference>
<dbReference type="SUPFAM" id="SSF53187">
    <property type="entry name" value="Zn-dependent exopeptidases"/>
    <property type="match status" value="1"/>
</dbReference>
<feature type="compositionally biased region" description="Basic and acidic residues" evidence="2">
    <location>
        <begin position="25"/>
        <end position="35"/>
    </location>
</feature>
<evidence type="ECO:0000313" key="6">
    <source>
        <dbReference type="Proteomes" id="UP001570846"/>
    </source>
</evidence>
<evidence type="ECO:0000313" key="5">
    <source>
        <dbReference type="EMBL" id="MFA1773317.1"/>
    </source>
</evidence>
<evidence type="ECO:0000256" key="2">
    <source>
        <dbReference type="SAM" id="MobiDB-lite"/>
    </source>
</evidence>
<dbReference type="Gene3D" id="3.40.630.10">
    <property type="entry name" value="Zn peptidases"/>
    <property type="match status" value="1"/>
</dbReference>
<dbReference type="PANTHER" id="PTHR11014:SF63">
    <property type="entry name" value="METALLOPEPTIDASE, PUTATIVE (AFU_ORTHOLOGUE AFUA_6G09600)-RELATED"/>
    <property type="match status" value="1"/>
</dbReference>
<feature type="chain" id="PRO_5046122529" evidence="3">
    <location>
        <begin position="22"/>
        <end position="458"/>
    </location>
</feature>
<dbReference type="RefSeq" id="WP_225840581.1">
    <property type="nucleotide sequence ID" value="NZ_BMMG01000010.1"/>
</dbReference>
<feature type="region of interest" description="Disordered" evidence="2">
    <location>
        <begin position="22"/>
        <end position="77"/>
    </location>
</feature>
<dbReference type="EMBL" id="JBGOGF010000012">
    <property type="protein sequence ID" value="MFA1773317.1"/>
    <property type="molecule type" value="Genomic_DNA"/>
</dbReference>
<dbReference type="Proteomes" id="UP001570846">
    <property type="component" value="Unassembled WGS sequence"/>
</dbReference>
<dbReference type="InterPro" id="IPR017439">
    <property type="entry name" value="Amidohydrolase"/>
</dbReference>
<evidence type="ECO:0000259" key="4">
    <source>
        <dbReference type="Pfam" id="PF07687"/>
    </source>
</evidence>
<dbReference type="InterPro" id="IPR002933">
    <property type="entry name" value="Peptidase_M20"/>
</dbReference>
<feature type="signal peptide" evidence="3">
    <location>
        <begin position="1"/>
        <end position="21"/>
    </location>
</feature>
<keyword evidence="6" id="KW-1185">Reference proteome</keyword>